<reference evidence="10" key="1">
    <citation type="submission" date="2025-08" db="UniProtKB">
        <authorList>
            <consortium name="RefSeq"/>
        </authorList>
    </citation>
    <scope>IDENTIFICATION</scope>
    <source>
        <tissue evidence="10">Muscle</tissue>
    </source>
</reference>
<evidence type="ECO:0000256" key="4">
    <source>
        <dbReference type="ARBA" id="ARBA00022771"/>
    </source>
</evidence>
<keyword evidence="3" id="KW-0677">Repeat</keyword>
<keyword evidence="9" id="KW-1185">Reference proteome</keyword>
<dbReference type="Proteomes" id="UP000694941">
    <property type="component" value="Unplaced"/>
</dbReference>
<feature type="domain" description="C2H2-type" evidence="8">
    <location>
        <begin position="33"/>
        <end position="60"/>
    </location>
</feature>
<dbReference type="PANTHER" id="PTHR16515:SF49">
    <property type="entry name" value="GASTRULA ZINC FINGER PROTEIN XLCGF49.1-LIKE-RELATED"/>
    <property type="match status" value="1"/>
</dbReference>
<accession>A0ABM1C1I9</accession>
<keyword evidence="6" id="KW-0539">Nucleus</keyword>
<dbReference type="InterPro" id="IPR013087">
    <property type="entry name" value="Znf_C2H2_type"/>
</dbReference>
<evidence type="ECO:0000313" key="10">
    <source>
        <dbReference type="RefSeq" id="XP_013792615.1"/>
    </source>
</evidence>
<gene>
    <name evidence="10" type="primary">LOC106476504</name>
</gene>
<dbReference type="Gene3D" id="3.30.160.60">
    <property type="entry name" value="Classic Zinc Finger"/>
    <property type="match status" value="5"/>
</dbReference>
<name>A0ABM1C1I9_LIMPO</name>
<dbReference type="SUPFAM" id="SSF57667">
    <property type="entry name" value="beta-beta-alpha zinc fingers"/>
    <property type="match status" value="3"/>
</dbReference>
<evidence type="ECO:0000259" key="8">
    <source>
        <dbReference type="PROSITE" id="PS50157"/>
    </source>
</evidence>
<dbReference type="InterPro" id="IPR050331">
    <property type="entry name" value="Zinc_finger"/>
</dbReference>
<keyword evidence="2" id="KW-0479">Metal-binding</keyword>
<dbReference type="GeneID" id="106476504"/>
<sequence>MVFYCRCKICEKSFAQSGILQTHMAMHLDQKDFLCEHCGKSFRQKSQLRIHMLRHDGVRNYLCLSCPARFLTKGDLERHNRVHTGERPYVCTLCGKTMTRQQHLNEHMNRHYGLRPYECNYCGKKFAEMSGCYKHIKTHERTQAQQDKMNEVQQYSNTQEQTEFVSLHNQNESQSHPLRLEGVVVSQADFGPPDVTVFVHSGDQPLELGSEMTVVEQESKDGSSAVIPSSNDDSITTALAEHITDFAAINLLANASSFQQTF</sequence>
<keyword evidence="4 7" id="KW-0863">Zinc-finger</keyword>
<feature type="domain" description="C2H2-type" evidence="8">
    <location>
        <begin position="117"/>
        <end position="144"/>
    </location>
</feature>
<protein>
    <submittedName>
        <fullName evidence="10">Gastrula zinc finger protein XlCGF49.1-like isoform X1</fullName>
    </submittedName>
</protein>
<evidence type="ECO:0000256" key="7">
    <source>
        <dbReference type="PROSITE-ProRule" id="PRU00042"/>
    </source>
</evidence>
<keyword evidence="5" id="KW-0862">Zinc</keyword>
<evidence type="ECO:0000256" key="2">
    <source>
        <dbReference type="ARBA" id="ARBA00022723"/>
    </source>
</evidence>
<proteinExistence type="predicted"/>
<organism evidence="9 10">
    <name type="scientific">Limulus polyphemus</name>
    <name type="common">Atlantic horseshoe crab</name>
    <dbReference type="NCBI Taxonomy" id="6850"/>
    <lineage>
        <taxon>Eukaryota</taxon>
        <taxon>Metazoa</taxon>
        <taxon>Ecdysozoa</taxon>
        <taxon>Arthropoda</taxon>
        <taxon>Chelicerata</taxon>
        <taxon>Merostomata</taxon>
        <taxon>Xiphosura</taxon>
        <taxon>Limulidae</taxon>
        <taxon>Limulus</taxon>
    </lineage>
</organism>
<feature type="domain" description="C2H2-type" evidence="8">
    <location>
        <begin position="89"/>
        <end position="116"/>
    </location>
</feature>
<dbReference type="Pfam" id="PF00096">
    <property type="entry name" value="zf-C2H2"/>
    <property type="match status" value="3"/>
</dbReference>
<comment type="subcellular location">
    <subcellularLocation>
        <location evidence="1">Nucleus</location>
    </subcellularLocation>
</comment>
<dbReference type="SMART" id="SM00355">
    <property type="entry name" value="ZnF_C2H2"/>
    <property type="match status" value="5"/>
</dbReference>
<feature type="domain" description="C2H2-type" evidence="8">
    <location>
        <begin position="61"/>
        <end position="88"/>
    </location>
</feature>
<dbReference type="PROSITE" id="PS00028">
    <property type="entry name" value="ZINC_FINGER_C2H2_1"/>
    <property type="match status" value="5"/>
</dbReference>
<feature type="domain" description="C2H2-type" evidence="8">
    <location>
        <begin position="3"/>
        <end position="32"/>
    </location>
</feature>
<dbReference type="PROSITE" id="PS50157">
    <property type="entry name" value="ZINC_FINGER_C2H2_2"/>
    <property type="match status" value="5"/>
</dbReference>
<evidence type="ECO:0000256" key="3">
    <source>
        <dbReference type="ARBA" id="ARBA00022737"/>
    </source>
</evidence>
<dbReference type="PANTHER" id="PTHR16515">
    <property type="entry name" value="PR DOMAIN ZINC FINGER PROTEIN"/>
    <property type="match status" value="1"/>
</dbReference>
<evidence type="ECO:0000256" key="5">
    <source>
        <dbReference type="ARBA" id="ARBA00022833"/>
    </source>
</evidence>
<dbReference type="RefSeq" id="XP_013792615.1">
    <property type="nucleotide sequence ID" value="XM_013937161.2"/>
</dbReference>
<evidence type="ECO:0000256" key="1">
    <source>
        <dbReference type="ARBA" id="ARBA00004123"/>
    </source>
</evidence>
<evidence type="ECO:0000313" key="9">
    <source>
        <dbReference type="Proteomes" id="UP000694941"/>
    </source>
</evidence>
<dbReference type="InterPro" id="IPR036236">
    <property type="entry name" value="Znf_C2H2_sf"/>
</dbReference>
<evidence type="ECO:0000256" key="6">
    <source>
        <dbReference type="ARBA" id="ARBA00023242"/>
    </source>
</evidence>